<reference evidence="2" key="2">
    <citation type="submission" date="2021-04" db="EMBL/GenBank/DDBJ databases">
        <authorList>
            <person name="Gilroy R."/>
        </authorList>
    </citation>
    <scope>NUCLEOTIDE SEQUENCE</scope>
    <source>
        <strain evidence="2">ChiBcec16-3735</strain>
    </source>
</reference>
<feature type="signal peptide" evidence="1">
    <location>
        <begin position="1"/>
        <end position="27"/>
    </location>
</feature>
<sequence length="73" mass="7143">MKRTKGILGFVMAACLLGGLAGCGGQAASGSSGIGSSADSLAEQAGGGAWLEGRRFDSGVPDSELQAWIDGLA</sequence>
<gene>
    <name evidence="2" type="ORF">H9725_10020</name>
</gene>
<dbReference type="Proteomes" id="UP000824065">
    <property type="component" value="Unassembled WGS sequence"/>
</dbReference>
<dbReference type="PROSITE" id="PS51257">
    <property type="entry name" value="PROKAR_LIPOPROTEIN"/>
    <property type="match status" value="1"/>
</dbReference>
<evidence type="ECO:0000313" key="2">
    <source>
        <dbReference type="EMBL" id="HIZ58883.1"/>
    </source>
</evidence>
<keyword evidence="1" id="KW-0732">Signal</keyword>
<dbReference type="EMBL" id="DXBJ01000075">
    <property type="protein sequence ID" value="HIZ58883.1"/>
    <property type="molecule type" value="Genomic_DNA"/>
</dbReference>
<reference evidence="2" key="1">
    <citation type="journal article" date="2021" name="PeerJ">
        <title>Extensive microbial diversity within the chicken gut microbiome revealed by metagenomics and culture.</title>
        <authorList>
            <person name="Gilroy R."/>
            <person name="Ravi A."/>
            <person name="Getino M."/>
            <person name="Pursley I."/>
            <person name="Horton D.L."/>
            <person name="Alikhan N.F."/>
            <person name="Baker D."/>
            <person name="Gharbi K."/>
            <person name="Hall N."/>
            <person name="Watson M."/>
            <person name="Adriaenssens E.M."/>
            <person name="Foster-Nyarko E."/>
            <person name="Jarju S."/>
            <person name="Secka A."/>
            <person name="Antonio M."/>
            <person name="Oren A."/>
            <person name="Chaudhuri R.R."/>
            <person name="La Ragione R."/>
            <person name="Hildebrand F."/>
            <person name="Pallen M.J."/>
        </authorList>
    </citation>
    <scope>NUCLEOTIDE SEQUENCE</scope>
    <source>
        <strain evidence="2">ChiBcec16-3735</strain>
    </source>
</reference>
<accession>A0A9D2FI29</accession>
<dbReference type="AlphaFoldDB" id="A0A9D2FI29"/>
<evidence type="ECO:0000256" key="1">
    <source>
        <dbReference type="SAM" id="SignalP"/>
    </source>
</evidence>
<organism evidence="2 3">
    <name type="scientific">Candidatus Faecalibacterium gallistercoris</name>
    <dbReference type="NCBI Taxonomy" id="2838579"/>
    <lineage>
        <taxon>Bacteria</taxon>
        <taxon>Bacillati</taxon>
        <taxon>Bacillota</taxon>
        <taxon>Clostridia</taxon>
        <taxon>Eubacteriales</taxon>
        <taxon>Oscillospiraceae</taxon>
        <taxon>Faecalibacterium</taxon>
    </lineage>
</organism>
<protein>
    <submittedName>
        <fullName evidence="2">Uncharacterized protein</fullName>
    </submittedName>
</protein>
<comment type="caution">
    <text evidence="2">The sequence shown here is derived from an EMBL/GenBank/DDBJ whole genome shotgun (WGS) entry which is preliminary data.</text>
</comment>
<name>A0A9D2FI29_9FIRM</name>
<feature type="chain" id="PRO_5039336244" evidence="1">
    <location>
        <begin position="28"/>
        <end position="73"/>
    </location>
</feature>
<evidence type="ECO:0000313" key="3">
    <source>
        <dbReference type="Proteomes" id="UP000824065"/>
    </source>
</evidence>
<proteinExistence type="predicted"/>